<dbReference type="AlphaFoldDB" id="A0AA41S8T0"/>
<feature type="transmembrane region" description="Helical" evidence="2">
    <location>
        <begin position="59"/>
        <end position="80"/>
    </location>
</feature>
<evidence type="ECO:0000313" key="3">
    <source>
        <dbReference type="EMBL" id="MCL7032217.1"/>
    </source>
</evidence>
<keyword evidence="2" id="KW-0472">Membrane</keyword>
<evidence type="ECO:0000256" key="1">
    <source>
        <dbReference type="SAM" id="MobiDB-lite"/>
    </source>
</evidence>
<sequence length="180" mass="19276">MNEYTSGGPNPWNMYTSTDPSNPSSQTRTGGVITPDLGRLPETTVGGGITSSPPSPVNAISFGFVATAILIAMFLGMALFEHFLRQRLSASSPQSSAEEAALDSLESGQEQPRNGIHIFGKMRSPQNVWSSYPNTDVSVLMPGNNCPTFIAQPAPLLPCRREGIHLSSSYDHSFATLFSP</sequence>
<organism evidence="3 4">
    <name type="scientific">Papaver nudicaule</name>
    <name type="common">Iceland poppy</name>
    <dbReference type="NCBI Taxonomy" id="74823"/>
    <lineage>
        <taxon>Eukaryota</taxon>
        <taxon>Viridiplantae</taxon>
        <taxon>Streptophyta</taxon>
        <taxon>Embryophyta</taxon>
        <taxon>Tracheophyta</taxon>
        <taxon>Spermatophyta</taxon>
        <taxon>Magnoliopsida</taxon>
        <taxon>Ranunculales</taxon>
        <taxon>Papaveraceae</taxon>
        <taxon>Papaveroideae</taxon>
        <taxon>Papaver</taxon>
    </lineage>
</organism>
<dbReference type="PANTHER" id="PTHR33728:SF3">
    <property type="entry name" value="MULTIDRUG RESISTANCE PROTEIN"/>
    <property type="match status" value="1"/>
</dbReference>
<keyword evidence="2" id="KW-1133">Transmembrane helix</keyword>
<dbReference type="EMBL" id="JAJJMA010121030">
    <property type="protein sequence ID" value="MCL7032217.1"/>
    <property type="molecule type" value="Genomic_DNA"/>
</dbReference>
<name>A0AA41S8T0_PAPNU</name>
<gene>
    <name evidence="3" type="ORF">MKW94_007740</name>
</gene>
<protein>
    <submittedName>
        <fullName evidence="3">Uncharacterized protein</fullName>
    </submittedName>
</protein>
<proteinExistence type="predicted"/>
<dbReference type="Proteomes" id="UP001177140">
    <property type="component" value="Unassembled WGS sequence"/>
</dbReference>
<evidence type="ECO:0000256" key="2">
    <source>
        <dbReference type="SAM" id="Phobius"/>
    </source>
</evidence>
<keyword evidence="4" id="KW-1185">Reference proteome</keyword>
<feature type="compositionally biased region" description="Polar residues" evidence="1">
    <location>
        <begin position="1"/>
        <end position="29"/>
    </location>
</feature>
<feature type="region of interest" description="Disordered" evidence="1">
    <location>
        <begin position="1"/>
        <end position="38"/>
    </location>
</feature>
<dbReference type="PANTHER" id="PTHR33728">
    <property type="entry name" value="CTTNBP 2 AMINO-TERMINAL-LIKE PROTEIN"/>
    <property type="match status" value="1"/>
</dbReference>
<keyword evidence="2" id="KW-0812">Transmembrane</keyword>
<evidence type="ECO:0000313" key="4">
    <source>
        <dbReference type="Proteomes" id="UP001177140"/>
    </source>
</evidence>
<reference evidence="3" key="1">
    <citation type="submission" date="2022-03" db="EMBL/GenBank/DDBJ databases">
        <title>A functionally conserved STORR gene fusion in Papaver species that diverged 16.8 million years ago.</title>
        <authorList>
            <person name="Catania T."/>
        </authorList>
    </citation>
    <scope>NUCLEOTIDE SEQUENCE</scope>
    <source>
        <strain evidence="3">S-191538</strain>
    </source>
</reference>
<comment type="caution">
    <text evidence="3">The sequence shown here is derived from an EMBL/GenBank/DDBJ whole genome shotgun (WGS) entry which is preliminary data.</text>
</comment>
<accession>A0AA41S8T0</accession>